<reference evidence="2" key="1">
    <citation type="submission" date="2016-10" db="EMBL/GenBank/DDBJ databases">
        <authorList>
            <person name="Varghese N."/>
            <person name="Submissions S."/>
        </authorList>
    </citation>
    <scope>NUCLEOTIDE SEQUENCE [LARGE SCALE GENOMIC DNA]</scope>
    <source>
        <strain evidence="2">ES.061</strain>
    </source>
</reference>
<dbReference type="AlphaFoldDB" id="A0A1H4JMY4"/>
<proteinExistence type="predicted"/>
<evidence type="ECO:0000313" key="2">
    <source>
        <dbReference type="Proteomes" id="UP000199064"/>
    </source>
</evidence>
<dbReference type="GO" id="GO:0016787">
    <property type="term" value="F:hydrolase activity"/>
    <property type="evidence" value="ECO:0007669"/>
    <property type="project" value="UniProtKB-KW"/>
</dbReference>
<keyword evidence="1" id="KW-0378">Hydrolase</keyword>
<organism evidence="1 2">
    <name type="scientific">Nitratireductor aquibiodomus</name>
    <dbReference type="NCBI Taxonomy" id="204799"/>
    <lineage>
        <taxon>Bacteria</taxon>
        <taxon>Pseudomonadati</taxon>
        <taxon>Pseudomonadota</taxon>
        <taxon>Alphaproteobacteria</taxon>
        <taxon>Hyphomicrobiales</taxon>
        <taxon>Phyllobacteriaceae</taxon>
        <taxon>Nitratireductor</taxon>
    </lineage>
</organism>
<gene>
    <name evidence="1" type="ORF">SAMN05216452_1530</name>
</gene>
<dbReference type="RefSeq" id="WP_090327943.1">
    <property type="nucleotide sequence ID" value="NZ_FNSL01000001.1"/>
</dbReference>
<dbReference type="SUPFAM" id="SSF53187">
    <property type="entry name" value="Zn-dependent exopeptidases"/>
    <property type="match status" value="1"/>
</dbReference>
<accession>A0A1H4JMY4</accession>
<protein>
    <submittedName>
        <fullName evidence="1">Predicted N-formylglutamate amidohydrolase</fullName>
    </submittedName>
</protein>
<keyword evidence="2" id="KW-1185">Reference proteome</keyword>
<dbReference type="EMBL" id="FNSL01000001">
    <property type="protein sequence ID" value="SEB47689.1"/>
    <property type="molecule type" value="Genomic_DNA"/>
</dbReference>
<sequence>MARALLVPSDGEPFQIERIDGQSPVILVCEHASRTIPRSLSTLGAKPDTLTSHAAWDIGALATAQKLSALLDAPLIHQRFSRLVYDCNRPPEAPDAIPEMSEVHAIPGNRNLPDEARQQRIAEIYEPFRQALADLVAARTGPAKQPVIVTIHSFTRVYFGIARHRAIGLLHDRDRRLADAMLQLAENEGITNAMRNYPYGPDDGVTHTLRLHAVQHGLLNVMIEYCSDLIDTEPGQDEWAGRTARLLEAALERFHIDIHAAGPQQA</sequence>
<name>A0A1H4JMY4_9HYPH</name>
<evidence type="ECO:0000313" key="1">
    <source>
        <dbReference type="EMBL" id="SEB47689.1"/>
    </source>
</evidence>
<dbReference type="InterPro" id="IPR011227">
    <property type="entry name" value="UCP029730"/>
</dbReference>
<dbReference type="Pfam" id="PF05013">
    <property type="entry name" value="FGase"/>
    <property type="match status" value="1"/>
</dbReference>
<dbReference type="PIRSF" id="PIRSF029730">
    <property type="entry name" value="UCP029730"/>
    <property type="match status" value="1"/>
</dbReference>
<dbReference type="Gene3D" id="3.40.630.40">
    <property type="entry name" value="Zn-dependent exopeptidases"/>
    <property type="match status" value="1"/>
</dbReference>
<dbReference type="InterPro" id="IPR007709">
    <property type="entry name" value="N-FG_amidohydro"/>
</dbReference>
<dbReference type="Proteomes" id="UP000199064">
    <property type="component" value="Unassembled WGS sequence"/>
</dbReference>